<evidence type="ECO:0000256" key="5">
    <source>
        <dbReference type="ARBA" id="ARBA00023157"/>
    </source>
</evidence>
<evidence type="ECO:0000256" key="4">
    <source>
        <dbReference type="ARBA" id="ARBA00022900"/>
    </source>
</evidence>
<keyword evidence="3" id="KW-0646">Protease inhibitor</keyword>
<dbReference type="Gene3D" id="4.10.410.10">
    <property type="entry name" value="Pancreatic trypsin inhibitor Kunitz domain"/>
    <property type="match status" value="3"/>
</dbReference>
<evidence type="ECO:0000256" key="1">
    <source>
        <dbReference type="ARBA" id="ARBA00004613"/>
    </source>
</evidence>
<dbReference type="AlphaFoldDB" id="A0AA35PST4"/>
<dbReference type="FunFam" id="4.10.410.10:FF:000021">
    <property type="entry name" value="Serine protease inhibitor, putative"/>
    <property type="match status" value="1"/>
</dbReference>
<evidence type="ECO:0000313" key="8">
    <source>
        <dbReference type="EMBL" id="CAI5795547.1"/>
    </source>
</evidence>
<evidence type="ECO:0000256" key="3">
    <source>
        <dbReference type="ARBA" id="ARBA00022690"/>
    </source>
</evidence>
<dbReference type="SMART" id="SM00131">
    <property type="entry name" value="KU"/>
    <property type="match status" value="3"/>
</dbReference>
<dbReference type="PROSITE" id="PS00280">
    <property type="entry name" value="BPTI_KUNITZ_1"/>
    <property type="match status" value="1"/>
</dbReference>
<keyword evidence="9" id="KW-1185">Reference proteome</keyword>
<dbReference type="PROSITE" id="PS50279">
    <property type="entry name" value="BPTI_KUNITZ_2"/>
    <property type="match status" value="3"/>
</dbReference>
<dbReference type="CDD" id="cd00109">
    <property type="entry name" value="Kunitz-type"/>
    <property type="match status" value="3"/>
</dbReference>
<dbReference type="GO" id="GO:0005615">
    <property type="term" value="C:extracellular space"/>
    <property type="evidence" value="ECO:0007669"/>
    <property type="project" value="TreeGrafter"/>
</dbReference>
<organism evidence="8 9">
    <name type="scientific">Podarcis lilfordi</name>
    <name type="common">Lilford's wall lizard</name>
    <dbReference type="NCBI Taxonomy" id="74358"/>
    <lineage>
        <taxon>Eukaryota</taxon>
        <taxon>Metazoa</taxon>
        <taxon>Chordata</taxon>
        <taxon>Craniata</taxon>
        <taxon>Vertebrata</taxon>
        <taxon>Euteleostomi</taxon>
        <taxon>Lepidosauria</taxon>
        <taxon>Squamata</taxon>
        <taxon>Bifurcata</taxon>
        <taxon>Unidentata</taxon>
        <taxon>Episquamata</taxon>
        <taxon>Laterata</taxon>
        <taxon>Lacertibaenia</taxon>
        <taxon>Lacertidae</taxon>
        <taxon>Podarcis</taxon>
    </lineage>
</organism>
<dbReference type="Pfam" id="PF00014">
    <property type="entry name" value="Kunitz_BPTI"/>
    <property type="match status" value="3"/>
</dbReference>
<evidence type="ECO:0000256" key="6">
    <source>
        <dbReference type="SAM" id="SignalP"/>
    </source>
</evidence>
<evidence type="ECO:0000259" key="7">
    <source>
        <dbReference type="PROSITE" id="PS50279"/>
    </source>
</evidence>
<evidence type="ECO:0000313" key="9">
    <source>
        <dbReference type="Proteomes" id="UP001178461"/>
    </source>
</evidence>
<dbReference type="PANTHER" id="PTHR10083:SF328">
    <property type="entry name" value="TISSUE FACTOR PATHWAY INHIBITOR"/>
    <property type="match status" value="1"/>
</dbReference>
<sequence length="235" mass="26910">MQCNIIVFLVFIMGLLAPWSKVHGLFPSLDAIWEEEQPAKCKLRPRYGKCHSVYRNFYFDTVSGRCKTFSYSGCGGNANNFLHLLDCEAECIRFGKPDGWSAHTTHSKGLPLKCEQPKETGPCKAMFPRYYYDVWDKKCTHFIYGGCGGNENNFKFYLECYVVCENPGHKFNPALTQETLLETCKQPKNPGPCKAAYPHFYYDSQSKTCKPFIYGGCQGNQNNFETEEECMQECM</sequence>
<dbReference type="InterPro" id="IPR002223">
    <property type="entry name" value="Kunitz_BPTI"/>
</dbReference>
<keyword evidence="5" id="KW-1015">Disulfide bond</keyword>
<dbReference type="Proteomes" id="UP001178461">
    <property type="component" value="Chromosome 15"/>
</dbReference>
<dbReference type="GO" id="GO:0044483">
    <property type="term" value="P:venom-mediated perturbation of hemostasis"/>
    <property type="evidence" value="ECO:0007669"/>
    <property type="project" value="UniProtKB-ARBA"/>
</dbReference>
<reference evidence="8" key="1">
    <citation type="submission" date="2022-12" db="EMBL/GenBank/DDBJ databases">
        <authorList>
            <person name="Alioto T."/>
            <person name="Alioto T."/>
            <person name="Gomez Garrido J."/>
        </authorList>
    </citation>
    <scope>NUCLEOTIDE SEQUENCE</scope>
</reference>
<feature type="domain" description="BPTI/Kunitz inhibitor" evidence="7">
    <location>
        <begin position="41"/>
        <end position="91"/>
    </location>
</feature>
<comment type="subcellular location">
    <subcellularLocation>
        <location evidence="1">Secreted</location>
    </subcellularLocation>
</comment>
<feature type="domain" description="BPTI/Kunitz inhibitor" evidence="7">
    <location>
        <begin position="114"/>
        <end position="164"/>
    </location>
</feature>
<dbReference type="InterPro" id="IPR050098">
    <property type="entry name" value="TFPI/VKTCI-like"/>
</dbReference>
<feature type="signal peptide" evidence="6">
    <location>
        <begin position="1"/>
        <end position="24"/>
    </location>
</feature>
<dbReference type="PRINTS" id="PR00759">
    <property type="entry name" value="BASICPTASE"/>
</dbReference>
<feature type="domain" description="BPTI/Kunitz inhibitor" evidence="7">
    <location>
        <begin position="184"/>
        <end position="234"/>
    </location>
</feature>
<dbReference type="SUPFAM" id="SSF57362">
    <property type="entry name" value="BPTI-like"/>
    <property type="match status" value="3"/>
</dbReference>
<dbReference type="InterPro" id="IPR036880">
    <property type="entry name" value="Kunitz_BPTI_sf"/>
</dbReference>
<evidence type="ECO:0000256" key="2">
    <source>
        <dbReference type="ARBA" id="ARBA00022525"/>
    </source>
</evidence>
<protein>
    <submittedName>
        <fullName evidence="8">Actinia tenebrosa protease inhibitors-like</fullName>
    </submittedName>
</protein>
<keyword evidence="2" id="KW-0964">Secreted</keyword>
<keyword evidence="4" id="KW-0722">Serine protease inhibitor</keyword>
<keyword evidence="6" id="KW-0732">Signal</keyword>
<dbReference type="InterPro" id="IPR020901">
    <property type="entry name" value="Prtase_inh_Kunz-CS"/>
</dbReference>
<dbReference type="GO" id="GO:0004867">
    <property type="term" value="F:serine-type endopeptidase inhibitor activity"/>
    <property type="evidence" value="ECO:0007669"/>
    <property type="project" value="UniProtKB-KW"/>
</dbReference>
<accession>A0AA35PST4</accession>
<name>A0AA35PST4_9SAUR</name>
<dbReference type="EMBL" id="OX395141">
    <property type="protein sequence ID" value="CAI5795547.1"/>
    <property type="molecule type" value="Genomic_DNA"/>
</dbReference>
<gene>
    <name evidence="8" type="ORF">PODLI_1B027782</name>
</gene>
<feature type="chain" id="PRO_5041205509" evidence="6">
    <location>
        <begin position="25"/>
        <end position="235"/>
    </location>
</feature>
<dbReference type="PANTHER" id="PTHR10083">
    <property type="entry name" value="KUNITZ-TYPE PROTEASE INHIBITOR-RELATED"/>
    <property type="match status" value="1"/>
</dbReference>
<proteinExistence type="predicted"/>